<keyword evidence="1" id="KW-1133">Transmembrane helix</keyword>
<evidence type="ECO:0000313" key="3">
    <source>
        <dbReference type="EMBL" id="CAA6815802.1"/>
    </source>
</evidence>
<keyword evidence="3" id="KW-0723">Serine/threonine-protein kinase</keyword>
<dbReference type="InterPro" id="IPR001245">
    <property type="entry name" value="Ser-Thr/Tyr_kinase_cat_dom"/>
</dbReference>
<dbReference type="SUPFAM" id="SSF56112">
    <property type="entry name" value="Protein kinase-like (PK-like)"/>
    <property type="match status" value="1"/>
</dbReference>
<gene>
    <name evidence="3" type="ORF">HELGO_WM16557</name>
</gene>
<evidence type="ECO:0000256" key="1">
    <source>
        <dbReference type="SAM" id="Phobius"/>
    </source>
</evidence>
<dbReference type="GO" id="GO:0004674">
    <property type="term" value="F:protein serine/threonine kinase activity"/>
    <property type="evidence" value="ECO:0007669"/>
    <property type="project" value="UniProtKB-KW"/>
</dbReference>
<sequence length="336" mass="38271">MLRKNQMNKEHQLAIGDKLAGHYEIISIVGEDEFEILYLVKDLHMAEQKFVLKELFLNDYSSRNEDKSVQVMAKSQEVFRQTKKDIIAEVEHLKKAQRNEGAKYYGYFEENATVYTIMEFVNSSDFSTYLKAPSSIYSNAVSTEAEVFEPKDLNESIPVDEPTPKEKPKSKIFLKILIVMVVIFLALFYYSYNMIEEEKERVKNKTVAVVVSTEPMRHPPLEDKQAREEAKKFEEEANLSSTMKEKSVQVKPEGASYVATGEMEEGVDTVSEELETPSVITEDLSNLPMAKTYDLEILPTEVSPTEVPVVPYEPNIVETSIPQSEVPNLSLGTRIN</sequence>
<name>A0A6S6TJL5_9BACT</name>
<dbReference type="Gene3D" id="1.10.510.10">
    <property type="entry name" value="Transferase(Phosphotransferase) domain 1"/>
    <property type="match status" value="1"/>
</dbReference>
<keyword evidence="1" id="KW-0472">Membrane</keyword>
<dbReference type="AlphaFoldDB" id="A0A6S6TJL5"/>
<evidence type="ECO:0000259" key="2">
    <source>
        <dbReference type="Pfam" id="PF07714"/>
    </source>
</evidence>
<keyword evidence="3" id="KW-0808">Transferase</keyword>
<organism evidence="3">
    <name type="scientific">uncultured Sulfurovum sp</name>
    <dbReference type="NCBI Taxonomy" id="269237"/>
    <lineage>
        <taxon>Bacteria</taxon>
        <taxon>Pseudomonadati</taxon>
        <taxon>Campylobacterota</taxon>
        <taxon>Epsilonproteobacteria</taxon>
        <taxon>Campylobacterales</taxon>
        <taxon>Sulfurovaceae</taxon>
        <taxon>Sulfurovum</taxon>
        <taxon>environmental samples</taxon>
    </lineage>
</organism>
<feature type="transmembrane region" description="Helical" evidence="1">
    <location>
        <begin position="172"/>
        <end position="192"/>
    </location>
</feature>
<keyword evidence="1" id="KW-0812">Transmembrane</keyword>
<protein>
    <submittedName>
        <fullName evidence="3">Serine/threonine protein kinase</fullName>
    </submittedName>
</protein>
<dbReference type="InterPro" id="IPR011009">
    <property type="entry name" value="Kinase-like_dom_sf"/>
</dbReference>
<accession>A0A6S6TJL5</accession>
<dbReference type="Pfam" id="PF07714">
    <property type="entry name" value="PK_Tyr_Ser-Thr"/>
    <property type="match status" value="1"/>
</dbReference>
<reference evidence="3" key="1">
    <citation type="submission" date="2020-01" db="EMBL/GenBank/DDBJ databases">
        <authorList>
            <person name="Meier V. D."/>
            <person name="Meier V D."/>
        </authorList>
    </citation>
    <scope>NUCLEOTIDE SEQUENCE</scope>
    <source>
        <strain evidence="3">HLG_WM_MAG_05</strain>
    </source>
</reference>
<keyword evidence="3" id="KW-0418">Kinase</keyword>
<feature type="domain" description="Serine-threonine/tyrosine-protein kinase catalytic" evidence="2">
    <location>
        <begin position="61"/>
        <end position="134"/>
    </location>
</feature>
<proteinExistence type="predicted"/>
<dbReference type="EMBL" id="CACVAU010000047">
    <property type="protein sequence ID" value="CAA6815802.1"/>
    <property type="molecule type" value="Genomic_DNA"/>
</dbReference>